<evidence type="ECO:0000259" key="4">
    <source>
        <dbReference type="Pfam" id="PF07250"/>
    </source>
</evidence>
<dbReference type="InterPro" id="IPR015202">
    <property type="entry name" value="GO-like_E_set"/>
</dbReference>
<comment type="caution">
    <text evidence="6">The sequence shown here is derived from an EMBL/GenBank/DDBJ whole genome shotgun (WGS) entry which is preliminary data.</text>
</comment>
<name>A0A4Y7SVP0_COPMI</name>
<reference evidence="6 7" key="1">
    <citation type="journal article" date="2019" name="Nat. Ecol. Evol.">
        <title>Megaphylogeny resolves global patterns of mushroom evolution.</title>
        <authorList>
            <person name="Varga T."/>
            <person name="Krizsan K."/>
            <person name="Foldi C."/>
            <person name="Dima B."/>
            <person name="Sanchez-Garcia M."/>
            <person name="Sanchez-Ramirez S."/>
            <person name="Szollosi G.J."/>
            <person name="Szarkandi J.G."/>
            <person name="Papp V."/>
            <person name="Albert L."/>
            <person name="Andreopoulos W."/>
            <person name="Angelini C."/>
            <person name="Antonin V."/>
            <person name="Barry K.W."/>
            <person name="Bougher N.L."/>
            <person name="Buchanan P."/>
            <person name="Buyck B."/>
            <person name="Bense V."/>
            <person name="Catcheside P."/>
            <person name="Chovatia M."/>
            <person name="Cooper J."/>
            <person name="Damon W."/>
            <person name="Desjardin D."/>
            <person name="Finy P."/>
            <person name="Geml J."/>
            <person name="Haridas S."/>
            <person name="Hughes K."/>
            <person name="Justo A."/>
            <person name="Karasinski D."/>
            <person name="Kautmanova I."/>
            <person name="Kiss B."/>
            <person name="Kocsube S."/>
            <person name="Kotiranta H."/>
            <person name="LaButti K.M."/>
            <person name="Lechner B.E."/>
            <person name="Liimatainen K."/>
            <person name="Lipzen A."/>
            <person name="Lukacs Z."/>
            <person name="Mihaltcheva S."/>
            <person name="Morgado L.N."/>
            <person name="Niskanen T."/>
            <person name="Noordeloos M.E."/>
            <person name="Ohm R.A."/>
            <person name="Ortiz-Santana B."/>
            <person name="Ovrebo C."/>
            <person name="Racz N."/>
            <person name="Riley R."/>
            <person name="Savchenko A."/>
            <person name="Shiryaev A."/>
            <person name="Soop K."/>
            <person name="Spirin V."/>
            <person name="Szebenyi C."/>
            <person name="Tomsovsky M."/>
            <person name="Tulloss R.E."/>
            <person name="Uehling J."/>
            <person name="Grigoriev I.V."/>
            <person name="Vagvolgyi C."/>
            <person name="Papp T."/>
            <person name="Martin F.M."/>
            <person name="Miettinen O."/>
            <person name="Hibbett D.S."/>
            <person name="Nagy L.G."/>
        </authorList>
    </citation>
    <scope>NUCLEOTIDE SEQUENCE [LARGE SCALE GENOMIC DNA]</scope>
    <source>
        <strain evidence="6 7">FP101781</strain>
    </source>
</reference>
<keyword evidence="7" id="KW-1185">Reference proteome</keyword>
<sequence length="759" mass="81754">MFRQFCLFLLIYLPSSLAAESAWNGLVLPGSQKSNALFTPFYVPPGAKPYGSKSPLVLYSGGWEEVFSSNAVSKSLRASSLENASVSFPFTGTGIEWFGNRDNRHGSAKVYLDNKHITDVDLWAAGKKTQRQQRLFAKYDLTPGPHTLKIVNAGGAQGSLIDVDAFVVTSGVTAKVRGGKAPVQHLMLRDDAPQWTLRQQGSSGVGAMQLAIISSTHALLVDKVEHNPLDINGHPAWGALYNLNTDAVKPLNMESNSFCAGGTFLGNGTLINVGGNPVVEDRTSAADFGDLGGLQAIRILDPCTSPTADGCDMYENHDRVRTATPRWYNTVIRINDGSAMIIGGSKKGGWMNNATVNNPTIEYYPPKDIHGSNGLPIPLPLLEETLNSNLFPIAFALPDGTVFIAANRDATIYDWATNTERRLPQIPNGVRVSYPMTGTGVLLPLSPDNNYTPEVLLCGGSDIDDTRAGYDISSQEPASAQCSRMVLNDDGIDAGWQVEQMPEPRIMADAVLLPTGDVLIVNGAATGIAGYGNVQNQVGASNADHPVLTPVLYSPSKPVGSRFSSDGLPRSEIPRLYHSVASLTPRGDVMIAGSNPNLDRSEVAYGTEYRVEWLSPPYMQIDRPEILKTPMKLGFGRSVTIEARLPTDIQDIRAAIMDYGFVTHAVHANSRLVYLKCTREGERTLRIEAPPSGDIYPPGPGWLHVIVQGVPSQGVKIMVGDGSSPPVDRDALENILGNTEADQYETSRGGNGFDDGFSE</sequence>
<evidence type="ECO:0000256" key="3">
    <source>
        <dbReference type="SAM" id="SignalP"/>
    </source>
</evidence>
<dbReference type="CDD" id="cd02851">
    <property type="entry name" value="E_set_GO_C"/>
    <property type="match status" value="1"/>
</dbReference>
<evidence type="ECO:0000259" key="5">
    <source>
        <dbReference type="Pfam" id="PF09118"/>
    </source>
</evidence>
<dbReference type="OrthoDB" id="2019572at2759"/>
<dbReference type="InterPro" id="IPR009880">
    <property type="entry name" value="Glyoxal_oxidase_N"/>
</dbReference>
<dbReference type="Pfam" id="PF09118">
    <property type="entry name" value="GO-like_E_set"/>
    <property type="match status" value="1"/>
</dbReference>
<dbReference type="PANTHER" id="PTHR32208">
    <property type="entry name" value="SECRETED PROTEIN-RELATED"/>
    <property type="match status" value="1"/>
</dbReference>
<dbReference type="Pfam" id="PF07250">
    <property type="entry name" value="Glyoxal_oxid_N"/>
    <property type="match status" value="1"/>
</dbReference>
<protein>
    <submittedName>
        <fullName evidence="6">Copper radical oxidase</fullName>
    </submittedName>
</protein>
<dbReference type="STRING" id="71717.A0A4Y7SVP0"/>
<dbReference type="EMBL" id="QPFP01000052">
    <property type="protein sequence ID" value="TEB25935.1"/>
    <property type="molecule type" value="Genomic_DNA"/>
</dbReference>
<evidence type="ECO:0000313" key="6">
    <source>
        <dbReference type="EMBL" id="TEB25935.1"/>
    </source>
</evidence>
<dbReference type="InterPro" id="IPR037293">
    <property type="entry name" value="Gal_Oxidase_central_sf"/>
</dbReference>
<feature type="signal peptide" evidence="3">
    <location>
        <begin position="1"/>
        <end position="18"/>
    </location>
</feature>
<dbReference type="Proteomes" id="UP000298030">
    <property type="component" value="Unassembled WGS sequence"/>
</dbReference>
<evidence type="ECO:0000256" key="1">
    <source>
        <dbReference type="ARBA" id="ARBA00022729"/>
    </source>
</evidence>
<keyword evidence="1 3" id="KW-0732">Signal</keyword>
<dbReference type="AlphaFoldDB" id="A0A4Y7SVP0"/>
<feature type="chain" id="PRO_5021188461" evidence="3">
    <location>
        <begin position="19"/>
        <end position="759"/>
    </location>
</feature>
<feature type="region of interest" description="Disordered" evidence="2">
    <location>
        <begin position="738"/>
        <end position="759"/>
    </location>
</feature>
<gene>
    <name evidence="6" type="ORF">FA13DRAFT_1817170</name>
</gene>
<dbReference type="InterPro" id="IPR011043">
    <property type="entry name" value="Gal_Oxase/kelch_b-propeller"/>
</dbReference>
<proteinExistence type="predicted"/>
<dbReference type="SUPFAM" id="SSF50965">
    <property type="entry name" value="Galactose oxidase, central domain"/>
    <property type="match status" value="1"/>
</dbReference>
<dbReference type="InterPro" id="IPR014756">
    <property type="entry name" value="Ig_E-set"/>
</dbReference>
<dbReference type="Gene3D" id="2.130.10.80">
    <property type="entry name" value="Galactose oxidase/kelch, beta-propeller"/>
    <property type="match status" value="1"/>
</dbReference>
<feature type="domain" description="Galactose oxidase-like Early set" evidence="5">
    <location>
        <begin position="623"/>
        <end position="719"/>
    </location>
</feature>
<dbReference type="SUPFAM" id="SSF81296">
    <property type="entry name" value="E set domains"/>
    <property type="match status" value="1"/>
</dbReference>
<dbReference type="Gene3D" id="2.60.120.260">
    <property type="entry name" value="Galactose-binding domain-like"/>
    <property type="match status" value="1"/>
</dbReference>
<feature type="domain" description="Glyoxal oxidase N-terminal" evidence="4">
    <location>
        <begin position="237"/>
        <end position="618"/>
    </location>
</feature>
<evidence type="ECO:0000313" key="7">
    <source>
        <dbReference type="Proteomes" id="UP000298030"/>
    </source>
</evidence>
<evidence type="ECO:0000256" key="2">
    <source>
        <dbReference type="SAM" id="MobiDB-lite"/>
    </source>
</evidence>
<dbReference type="PANTHER" id="PTHR32208:SF96">
    <property type="entry name" value="GLYOXAL OXIDASE"/>
    <property type="match status" value="1"/>
</dbReference>
<dbReference type="Gene3D" id="2.60.40.10">
    <property type="entry name" value="Immunoglobulins"/>
    <property type="match status" value="1"/>
</dbReference>
<accession>A0A4Y7SVP0</accession>
<dbReference type="InterPro" id="IPR013783">
    <property type="entry name" value="Ig-like_fold"/>
</dbReference>
<feature type="compositionally biased region" description="Polar residues" evidence="2">
    <location>
        <begin position="738"/>
        <end position="748"/>
    </location>
</feature>
<organism evidence="6 7">
    <name type="scientific">Coprinellus micaceus</name>
    <name type="common">Glistening ink-cap mushroom</name>
    <name type="synonym">Coprinus micaceus</name>
    <dbReference type="NCBI Taxonomy" id="71717"/>
    <lineage>
        <taxon>Eukaryota</taxon>
        <taxon>Fungi</taxon>
        <taxon>Dikarya</taxon>
        <taxon>Basidiomycota</taxon>
        <taxon>Agaricomycotina</taxon>
        <taxon>Agaricomycetes</taxon>
        <taxon>Agaricomycetidae</taxon>
        <taxon>Agaricales</taxon>
        <taxon>Agaricineae</taxon>
        <taxon>Psathyrellaceae</taxon>
        <taxon>Coprinellus</taxon>
    </lineage>
</organism>